<feature type="transmembrane region" description="Helical" evidence="1">
    <location>
        <begin position="57"/>
        <end position="81"/>
    </location>
</feature>
<name>A0A6B0SFN6_9EURY</name>
<dbReference type="AlphaFoldDB" id="A0A6B0SFN6"/>
<evidence type="ECO:0000256" key="1">
    <source>
        <dbReference type="SAM" id="Phobius"/>
    </source>
</evidence>
<evidence type="ECO:0000313" key="2">
    <source>
        <dbReference type="EMBL" id="MXR19787.1"/>
    </source>
</evidence>
<keyword evidence="1" id="KW-0472">Membrane</keyword>
<evidence type="ECO:0000313" key="3">
    <source>
        <dbReference type="Proteomes" id="UP000471521"/>
    </source>
</evidence>
<reference evidence="2 3" key="1">
    <citation type="submission" date="2019-12" db="EMBL/GenBank/DDBJ databases">
        <title>Isolation and characterization of three novel carbon monoxide-oxidizing members of Halobacteria from salione crusts and soils.</title>
        <authorList>
            <person name="Myers M.R."/>
            <person name="King G.M."/>
        </authorList>
    </citation>
    <scope>NUCLEOTIDE SEQUENCE [LARGE SCALE GENOMIC DNA]</scope>
    <source>
        <strain evidence="2 3">PCN9</strain>
    </source>
</reference>
<keyword evidence="3" id="KW-1185">Reference proteome</keyword>
<proteinExistence type="predicted"/>
<comment type="caution">
    <text evidence="2">The sequence shown here is derived from an EMBL/GenBank/DDBJ whole genome shotgun (WGS) entry which is preliminary data.</text>
</comment>
<dbReference type="EMBL" id="WUUU01000015">
    <property type="protein sequence ID" value="MXR19787.1"/>
    <property type="molecule type" value="Genomic_DNA"/>
</dbReference>
<accession>A0A6B0SFN6</accession>
<keyword evidence="1" id="KW-0812">Transmembrane</keyword>
<dbReference type="Proteomes" id="UP000471521">
    <property type="component" value="Unassembled WGS sequence"/>
</dbReference>
<keyword evidence="1" id="KW-1133">Transmembrane helix</keyword>
<feature type="transmembrane region" description="Helical" evidence="1">
    <location>
        <begin position="31"/>
        <end position="51"/>
    </location>
</feature>
<gene>
    <name evidence="2" type="ORF">GRX66_03910</name>
</gene>
<sequence length="84" mass="9015">MAPDDGLSEREVRAIVRDELIGTSRTVLETALWTILSLFAILVGLQLVQLALYAPSILFGVGFVLAGGGVTGAGLYLLYLLHWV</sequence>
<protein>
    <submittedName>
        <fullName evidence="2">Uncharacterized protein</fullName>
    </submittedName>
</protein>
<dbReference type="RefSeq" id="WP_159525361.1">
    <property type="nucleotide sequence ID" value="NZ_WUUU01000015.1"/>
</dbReference>
<organism evidence="2 3">
    <name type="scientific">Halobacterium bonnevillei</name>
    <dbReference type="NCBI Taxonomy" id="2692200"/>
    <lineage>
        <taxon>Archaea</taxon>
        <taxon>Methanobacteriati</taxon>
        <taxon>Methanobacteriota</taxon>
        <taxon>Stenosarchaea group</taxon>
        <taxon>Halobacteria</taxon>
        <taxon>Halobacteriales</taxon>
        <taxon>Halobacteriaceae</taxon>
        <taxon>Halobacterium</taxon>
    </lineage>
</organism>
<dbReference type="OrthoDB" id="258493at2157"/>